<dbReference type="WBParaSite" id="PDA_v2.g12718.t1">
    <property type="protein sequence ID" value="PDA_v2.g12718.t1"/>
    <property type="gene ID" value="PDA_v2.g12718"/>
</dbReference>
<organism evidence="6 7">
    <name type="scientific">Panagrolaimus davidi</name>
    <dbReference type="NCBI Taxonomy" id="227884"/>
    <lineage>
        <taxon>Eukaryota</taxon>
        <taxon>Metazoa</taxon>
        <taxon>Ecdysozoa</taxon>
        <taxon>Nematoda</taxon>
        <taxon>Chromadorea</taxon>
        <taxon>Rhabditida</taxon>
        <taxon>Tylenchina</taxon>
        <taxon>Panagrolaimomorpha</taxon>
        <taxon>Panagrolaimoidea</taxon>
        <taxon>Panagrolaimidae</taxon>
        <taxon>Panagrolaimus</taxon>
    </lineage>
</organism>
<keyword evidence="2" id="KW-0813">Transport</keyword>
<dbReference type="PANTHER" id="PTHR30612:SF0">
    <property type="entry name" value="CHLOROPLAST PROTEIN-TRANSPORTING ATPASE"/>
    <property type="match status" value="1"/>
</dbReference>
<dbReference type="Gene3D" id="3.90.1440.10">
    <property type="entry name" value="SecA, preprotein cross-linking domain"/>
    <property type="match status" value="1"/>
</dbReference>
<feature type="domain" description="SecA family profile" evidence="5">
    <location>
        <begin position="1156"/>
        <end position="1905"/>
    </location>
</feature>
<sequence>MEVVYNDNFNGEFELLLKDTPFYECMEDVKAFDDEIEFTSFFASIKQDFAAMFVSCNGLNGITEIFQCLLRCQKLLHSEVYCNAVKSLWEKLEFQNDILELEPEKGEKVEVEHQRLAYLVKKYDAIPNRSIKRMIKDLFKPISFTVEYDGSQATLKISGYKILLSLIYDKLMEKLDVNDRINQVKITAQNEFIADQNLKINGISFSIVAKKVTFQKNVKIDLSGINAVNNETMAKKAEGGINPGEKGMDGKDGKAGQSSGNFALVTKIIVGKDNFELILNGGNGAYGQDGGNGADGADGIGRKFSEVFTTGYTYKKNAKHIANFMSMGTISRLFDKKDEKKKEDGSVEVLRSDSAYYFWTHSVDYFKGADGGIGGKGGKNGLGGEGGKKGSYDIKIDGKNSADGIQITAHEGKKGADGHPGKNGDFGKEGWDIALIKRSITSQMKFGESENEKLIIEYGEVQKENSIYIKAEDKGPGSKCYIEVHSRECARKMLTDSEKYTEYKEESERSGEAVAIEAATTDTAALNHDYQQIVLSSEATEAQSNSETVTNEIENVTRIMEFWTDMEEISYVPKVKKRALLFLEADLKNLDFENADLKEFWQTVTNFSIEELLEQYEGSEVFSKLAKKHILCELRTARKRIEAAPLNSELLIPYEEVLFTNENIQKHIQFFNILRKIEIDNKSIDYYMLEIQQAFALKKPAILKKFMDQSTISEASKNFKTSFFESIENAYESLIDPLKKTNSKQLFYFIKLYESIIINNTFFRSLSNDEFQENNIAEFMMLQNRRLTQALKFKKELENFEKKYDLENLITETDEKIVNEKINVIFETIGNMDDTKYLRKQMEFLCQTFSAIGTLYVNTLHLVFEVEGCHIDVEVLKYLTNTVFDACKMYGFINCYIFPSILLVTKQEQWIDHFFAFNAESILKQQIPRKTEMIKVLKQFKDENLKFLCTQKLYELCCDDTDDKKDEILLNLLKEIKESDMFYPHLENVALIEWGNIMAQMNFSKNVISMRFNTLNETSKNQVIFWCTKLMEHFDTNSIQNVVDLVIDFLAYDEDKIGRFMHRLCDKSNVVNTTSRSLKDILEASLHCLKSSSASENTTDCYKIANELLTSFTSVTSRKYEEIKILCQKLNFDDSCKDIIDEVLNLLEYECMEEEDAMIELCVNNIENDITFDSAPIENSLMTVNIEFPKDLDKSKFDKNQEFILTQSAKCDMDENLFFLLIIDELIYKQQNFHLRYTQKIAILCALQEFNSEKTTQGILQQISTGEGKTLIIAALGIIYALKNHKVNIITSSIVLAKRDVLNPPCVKLYESFGLKVDHICYDCPQQRQNVYTKCHIIFGDLTSYQRDFLMDKFYSTRIGKGREMDIVIVDEVDSLLLDNGLNTLYLSHNIADFEMLHSLIIQIWNLVKLHLENGGNCKDENFYHTVYSSLFPVFNWETFSKEIFGKQIMDFKRIMINNGIIDKNDNIKITKRKEVLKKCETIQENYEKFCTYFQNVYCSSMLTENEENNILLNKETLYESYKIPEVEGQCFIDMLKEYNIIDKDNKVIVKTTTLETCLEELKKNFFEWINSHFIHKYNEIMDTIVVDIPEHLRPYVLTHLKEFIANAEVAAKMEVDVAYRIGMTNSLKEVSEPKIIITDQDTGVDLPTTQWHKGLHQFLQLKHGLRLTSLSTKAVFISNISFLQKFKGLYGFSGTLGAEGEKKQLDEFYNLKSIVLPSSNVKQFYEECSIITKTEKAQHNQIFNAIKQKINEGRSVLVIAESSKQVIQIYERVKKIAQKNIPREEQKPYTSAIVYKHDSDNFQYGDGKTELDQQAIIFATNLAGRGTDILLTKELKAHGGLHVIIAFLPRNVRIEEQAFGRSARCGECGTAQLIICDETIKDESCAGITELKWKRNAAEEKRIKNIRERYENRLKIEEECFSKFFTTFQKLTDDNIAKKDDPLLIILFKDLLDQWALSLDESEYKENNKRLIATEDFCENATIDENKGHSQPLNMLNYAIVNLKAQKYDIAKTFLDKICQQYPAYLPEALYYSVYIAAKEKDKNQQFVQTEKKLYDARNGFSDRLLNYEKNIAIVNRHKVFEENRVFQCDTFILQQKESFRLINRVIETIDGFFGQRVESTVFSTDTISEEASMYLFKEFSTSPIYEKNPPIIGLRLKKNIESQIINDFCKFNGLSVTSVESGLKRLQQTNKVTVRTLQKIMEVATWSEFWSEMNELGLLTDIKEHMFINFFKLPQLTGSTLRSFIIESSSNNETLFQNFFVITKKWNEVNADEVETTLTKEMLDLLIENQIIFKTKSGKLSEEFTKTSDPNFKNFNTITIDDLISYDIPEREAQKIIEELLSANIIKRKTSKEYNLSKFIQIDMPIKFTSWYGNVVLKMIKQKLTYALAYQALKRRPSNEKPILLFAYFKNIPYFVDSDEKFIADLINYELLEKTNINLDGLNNIGDDANIVRQNWENLWETKASYNILQAIDKTDEFIKNNFNESQQKLLNPPFYNTLISHPIVEGIKLIFLGNAAVKQKYEKFDIELIPLKESYLNKTENSHLMITHGLTHLIIFKEERWNTESISKSAAITVFGLGQLGAGVLATPYGGAAPIFVAFEGLSDILFGIRGLISGRSGTYHKHKILSMATNASMWGITEGVRFAKDIPFIKSLASGIDFQSIAAEAFKLLPFLTELENIDAALTERNRTSNIFQGKQRN</sequence>
<dbReference type="Pfam" id="PF07517">
    <property type="entry name" value="SecA_DEAD"/>
    <property type="match status" value="1"/>
</dbReference>
<accession>A0A914PD74</accession>
<dbReference type="SUPFAM" id="SSF52540">
    <property type="entry name" value="P-loop containing nucleoside triphosphate hydrolases"/>
    <property type="match status" value="2"/>
</dbReference>
<evidence type="ECO:0000256" key="3">
    <source>
        <dbReference type="ARBA" id="ARBA00023010"/>
    </source>
</evidence>
<evidence type="ECO:0000256" key="2">
    <source>
        <dbReference type="ARBA" id="ARBA00022927"/>
    </source>
</evidence>
<dbReference type="PROSITE" id="PS51196">
    <property type="entry name" value="SECA_MOTOR_DEAD"/>
    <property type="match status" value="1"/>
</dbReference>
<evidence type="ECO:0000259" key="5">
    <source>
        <dbReference type="PROSITE" id="PS51196"/>
    </source>
</evidence>
<evidence type="ECO:0000313" key="7">
    <source>
        <dbReference type="WBParaSite" id="PDA_v2.g12718.t1"/>
    </source>
</evidence>
<reference evidence="7" key="1">
    <citation type="submission" date="2022-11" db="UniProtKB">
        <authorList>
            <consortium name="WormBaseParasite"/>
        </authorList>
    </citation>
    <scope>IDENTIFICATION</scope>
</reference>
<dbReference type="GO" id="GO:0016020">
    <property type="term" value="C:membrane"/>
    <property type="evidence" value="ECO:0007669"/>
    <property type="project" value="InterPro"/>
</dbReference>
<dbReference type="PANTHER" id="PTHR30612">
    <property type="entry name" value="SECA INNER MEMBRANE COMPONENT OF SEC PROTEIN SECRETION SYSTEM"/>
    <property type="match status" value="1"/>
</dbReference>
<dbReference type="InterPro" id="IPR011115">
    <property type="entry name" value="SecA_DEAD"/>
</dbReference>
<dbReference type="GO" id="GO:0005524">
    <property type="term" value="F:ATP binding"/>
    <property type="evidence" value="ECO:0007669"/>
    <property type="project" value="InterPro"/>
</dbReference>
<dbReference type="InterPro" id="IPR001650">
    <property type="entry name" value="Helicase_C-like"/>
</dbReference>
<dbReference type="PROSITE" id="PS51194">
    <property type="entry name" value="HELICASE_CTER"/>
    <property type="match status" value="1"/>
</dbReference>
<feature type="domain" description="Helicase C-terminal" evidence="4">
    <location>
        <begin position="1739"/>
        <end position="1933"/>
    </location>
</feature>
<proteinExistence type="predicted"/>
<dbReference type="InterPro" id="IPR014018">
    <property type="entry name" value="SecA_motor_DEAD"/>
</dbReference>
<keyword evidence="1" id="KW-0963">Cytoplasm</keyword>
<keyword evidence="2" id="KW-0653">Protein transport</keyword>
<dbReference type="GO" id="GO:0006605">
    <property type="term" value="P:protein targeting"/>
    <property type="evidence" value="ECO:0007669"/>
    <property type="project" value="InterPro"/>
</dbReference>
<dbReference type="Gene3D" id="3.40.50.300">
    <property type="entry name" value="P-loop containing nucleotide triphosphate hydrolases"/>
    <property type="match status" value="3"/>
</dbReference>
<keyword evidence="6" id="KW-1185">Reference proteome</keyword>
<dbReference type="InterPro" id="IPR000185">
    <property type="entry name" value="SecA"/>
</dbReference>
<dbReference type="GO" id="GO:0017038">
    <property type="term" value="P:protein import"/>
    <property type="evidence" value="ECO:0007669"/>
    <property type="project" value="InterPro"/>
</dbReference>
<dbReference type="GO" id="GO:0006886">
    <property type="term" value="P:intracellular protein transport"/>
    <property type="evidence" value="ECO:0007669"/>
    <property type="project" value="InterPro"/>
</dbReference>
<dbReference type="InterPro" id="IPR027417">
    <property type="entry name" value="P-loop_NTPase"/>
</dbReference>
<keyword evidence="3" id="KW-0811">Translocation</keyword>
<evidence type="ECO:0000256" key="1">
    <source>
        <dbReference type="ARBA" id="ARBA00022490"/>
    </source>
</evidence>
<evidence type="ECO:0000313" key="6">
    <source>
        <dbReference type="Proteomes" id="UP000887578"/>
    </source>
</evidence>
<name>A0A914PD74_9BILA</name>
<dbReference type="Proteomes" id="UP000887578">
    <property type="component" value="Unplaced"/>
</dbReference>
<protein>
    <submittedName>
        <fullName evidence="7">Chloroplast protein-transporting ATPase</fullName>
    </submittedName>
</protein>
<evidence type="ECO:0000259" key="4">
    <source>
        <dbReference type="PROSITE" id="PS51194"/>
    </source>
</evidence>